<evidence type="ECO:0008006" key="4">
    <source>
        <dbReference type="Google" id="ProtNLM"/>
    </source>
</evidence>
<evidence type="ECO:0000313" key="2">
    <source>
        <dbReference type="EMBL" id="MBB4963807.1"/>
    </source>
</evidence>
<keyword evidence="3" id="KW-1185">Reference proteome</keyword>
<feature type="chain" id="PRO_5031030158" description="Secreted protein" evidence="1">
    <location>
        <begin position="24"/>
        <end position="74"/>
    </location>
</feature>
<dbReference type="Proteomes" id="UP000542674">
    <property type="component" value="Unassembled WGS sequence"/>
</dbReference>
<protein>
    <recommendedName>
        <fullName evidence="4">Secreted protein</fullName>
    </recommendedName>
</protein>
<dbReference type="RefSeq" id="WP_184666552.1">
    <property type="nucleotide sequence ID" value="NZ_BAABAI010000034.1"/>
</dbReference>
<comment type="caution">
    <text evidence="2">The sequence shown here is derived from an EMBL/GenBank/DDBJ whole genome shotgun (WGS) entry which is preliminary data.</text>
</comment>
<organism evidence="2 3">
    <name type="scientific">Saccharothrix violaceirubra</name>
    <dbReference type="NCBI Taxonomy" id="413306"/>
    <lineage>
        <taxon>Bacteria</taxon>
        <taxon>Bacillati</taxon>
        <taxon>Actinomycetota</taxon>
        <taxon>Actinomycetes</taxon>
        <taxon>Pseudonocardiales</taxon>
        <taxon>Pseudonocardiaceae</taxon>
        <taxon>Saccharothrix</taxon>
    </lineage>
</organism>
<dbReference type="EMBL" id="JACHJS010000001">
    <property type="protein sequence ID" value="MBB4963807.1"/>
    <property type="molecule type" value="Genomic_DNA"/>
</dbReference>
<gene>
    <name evidence="2" type="ORF">F4559_001166</name>
</gene>
<accession>A0A7W7T0K1</accession>
<feature type="signal peptide" evidence="1">
    <location>
        <begin position="1"/>
        <end position="23"/>
    </location>
</feature>
<evidence type="ECO:0000313" key="3">
    <source>
        <dbReference type="Proteomes" id="UP000542674"/>
    </source>
</evidence>
<dbReference type="AlphaFoldDB" id="A0A7W7T0K1"/>
<evidence type="ECO:0000256" key="1">
    <source>
        <dbReference type="SAM" id="SignalP"/>
    </source>
</evidence>
<name>A0A7W7T0K1_9PSEU</name>
<keyword evidence="1" id="KW-0732">Signal</keyword>
<reference evidence="2 3" key="1">
    <citation type="submission" date="2020-08" db="EMBL/GenBank/DDBJ databases">
        <title>Sequencing the genomes of 1000 actinobacteria strains.</title>
        <authorList>
            <person name="Klenk H.-P."/>
        </authorList>
    </citation>
    <scope>NUCLEOTIDE SEQUENCE [LARGE SCALE GENOMIC DNA]</scope>
    <source>
        <strain evidence="2 3">DSM 45084</strain>
    </source>
</reference>
<sequence length="74" mass="8409">MKPFLFLLLVLAVLALLALAVWAAHHRTGVRSRTLARYRAAVRDIEAKADLYRDIDSVLATEVRAILRTLREHT</sequence>
<proteinExistence type="predicted"/>